<protein>
    <recommendedName>
        <fullName evidence="2">histidine kinase</fullName>
        <ecNumber evidence="2">2.7.13.3</ecNumber>
    </recommendedName>
</protein>
<evidence type="ECO:0000313" key="10">
    <source>
        <dbReference type="EMBL" id="TCL39330.1"/>
    </source>
</evidence>
<evidence type="ECO:0000256" key="8">
    <source>
        <dbReference type="ARBA" id="ARBA00023012"/>
    </source>
</evidence>
<evidence type="ECO:0000259" key="9">
    <source>
        <dbReference type="PROSITE" id="PS50109"/>
    </source>
</evidence>
<dbReference type="Gene3D" id="3.30.450.20">
    <property type="entry name" value="PAS domain"/>
    <property type="match status" value="2"/>
</dbReference>
<dbReference type="Pfam" id="PF13426">
    <property type="entry name" value="PAS_9"/>
    <property type="match status" value="1"/>
</dbReference>
<dbReference type="PRINTS" id="PR00344">
    <property type="entry name" value="BCTRLSENSOR"/>
</dbReference>
<dbReference type="AlphaFoldDB" id="A0A4R1Q0W2"/>
<sequence>MMNECHPDAALLAEIQELRRELAEANSIISAIKHGEVDALLISNESSDQVYVLKGADHIYRVLVEEMQEGCATISSNGVILFCNKNFADIVKLPLDRVIGSSIHNFIKQPYSDEFTTFLLARKGSLRAEYHLKTGDDFSTPVIMSAISLTLDGDTFTCLVVTDLTVQRHSERFVQMIFSQAKEPIIVCDRIGKITQANPAALAMLSGQLVGSHFDTAIPLFYSSDDTPFKLSDAIHSDHTYGIEVQYVPTDDKPLTLLINAGKFNSETDAFGGCVVMLTDITDKCLLAEELARLDRLNVIGEMAAGIGHEVRNPLTTVRGYLQLFTRKAKYADDHEQFAIMIEELDRANLIITEFLSLAKNKSVELKPGNLNDTIQALFPMLQADAFRLGHEIQIAAGSIPVLCYDSKEIRQLILNIVRNGLEAMTTSGVLTIRTYTEHEKIILAIEDTGPGISEGIINKLGTPFLTTKEAGTGLGLSICYRIAERHGARIEVKTSAKGTTFFIKFAACKSE</sequence>
<keyword evidence="5" id="KW-0547">Nucleotide-binding</keyword>
<gene>
    <name evidence="10" type="ORF">EV210_102245</name>
</gene>
<keyword evidence="8" id="KW-0902">Two-component regulatory system</keyword>
<dbReference type="Pfam" id="PF00512">
    <property type="entry name" value="HisKA"/>
    <property type="match status" value="1"/>
</dbReference>
<dbReference type="InterPro" id="IPR004358">
    <property type="entry name" value="Sig_transdc_His_kin-like_C"/>
</dbReference>
<dbReference type="Pfam" id="PF02518">
    <property type="entry name" value="HATPase_c"/>
    <property type="match status" value="1"/>
</dbReference>
<dbReference type="CDD" id="cd00130">
    <property type="entry name" value="PAS"/>
    <property type="match status" value="2"/>
</dbReference>
<evidence type="ECO:0000256" key="5">
    <source>
        <dbReference type="ARBA" id="ARBA00022741"/>
    </source>
</evidence>
<dbReference type="EC" id="2.7.13.3" evidence="2"/>
<dbReference type="Pfam" id="PF00989">
    <property type="entry name" value="PAS"/>
    <property type="match status" value="1"/>
</dbReference>
<dbReference type="PANTHER" id="PTHR43065:SF46">
    <property type="entry name" value="C4-DICARBOXYLATE TRANSPORT SENSOR PROTEIN DCTB"/>
    <property type="match status" value="1"/>
</dbReference>
<keyword evidence="6 10" id="KW-0418">Kinase</keyword>
<accession>A0A4R1Q0W2</accession>
<dbReference type="SMART" id="SM00091">
    <property type="entry name" value="PAS"/>
    <property type="match status" value="2"/>
</dbReference>
<keyword evidence="7" id="KW-0067">ATP-binding</keyword>
<dbReference type="GO" id="GO:0000155">
    <property type="term" value="F:phosphorelay sensor kinase activity"/>
    <property type="evidence" value="ECO:0007669"/>
    <property type="project" value="InterPro"/>
</dbReference>
<dbReference type="GO" id="GO:0006355">
    <property type="term" value="P:regulation of DNA-templated transcription"/>
    <property type="evidence" value="ECO:0007669"/>
    <property type="project" value="InterPro"/>
</dbReference>
<evidence type="ECO:0000256" key="1">
    <source>
        <dbReference type="ARBA" id="ARBA00000085"/>
    </source>
</evidence>
<evidence type="ECO:0000256" key="3">
    <source>
        <dbReference type="ARBA" id="ARBA00022553"/>
    </source>
</evidence>
<proteinExistence type="predicted"/>
<dbReference type="SUPFAM" id="SSF47384">
    <property type="entry name" value="Homodimeric domain of signal transducing histidine kinase"/>
    <property type="match status" value="1"/>
</dbReference>
<keyword evidence="11" id="KW-1185">Reference proteome</keyword>
<reference evidence="10 11" key="1">
    <citation type="submission" date="2019-03" db="EMBL/GenBank/DDBJ databases">
        <title>Genomic Encyclopedia of Type Strains, Phase IV (KMG-IV): sequencing the most valuable type-strain genomes for metagenomic binning, comparative biology and taxonomic classification.</title>
        <authorList>
            <person name="Goeker M."/>
        </authorList>
    </citation>
    <scope>NUCLEOTIDE SEQUENCE [LARGE SCALE GENOMIC DNA]</scope>
    <source>
        <strain evidence="10 11">DSM 15969</strain>
    </source>
</reference>
<dbReference type="InterPro" id="IPR005467">
    <property type="entry name" value="His_kinase_dom"/>
</dbReference>
<dbReference type="SUPFAM" id="SSF55785">
    <property type="entry name" value="PYP-like sensor domain (PAS domain)"/>
    <property type="match status" value="2"/>
</dbReference>
<evidence type="ECO:0000256" key="6">
    <source>
        <dbReference type="ARBA" id="ARBA00022777"/>
    </source>
</evidence>
<keyword evidence="3" id="KW-0597">Phosphoprotein</keyword>
<dbReference type="RefSeq" id="WP_132075677.1">
    <property type="nucleotide sequence ID" value="NZ_DAMAKO010000008.1"/>
</dbReference>
<dbReference type="CDD" id="cd00082">
    <property type="entry name" value="HisKA"/>
    <property type="match status" value="1"/>
</dbReference>
<dbReference type="InterPro" id="IPR036097">
    <property type="entry name" value="HisK_dim/P_sf"/>
</dbReference>
<dbReference type="InterPro" id="IPR000014">
    <property type="entry name" value="PAS"/>
</dbReference>
<dbReference type="SMART" id="SM00387">
    <property type="entry name" value="HATPase_c"/>
    <property type="match status" value="1"/>
</dbReference>
<dbReference type="SUPFAM" id="SSF55874">
    <property type="entry name" value="ATPase domain of HSP90 chaperone/DNA topoisomerase II/histidine kinase"/>
    <property type="match status" value="1"/>
</dbReference>
<dbReference type="SMART" id="SM00388">
    <property type="entry name" value="HisKA"/>
    <property type="match status" value="1"/>
</dbReference>
<dbReference type="InterPro" id="IPR036890">
    <property type="entry name" value="HATPase_C_sf"/>
</dbReference>
<evidence type="ECO:0000313" key="11">
    <source>
        <dbReference type="Proteomes" id="UP000295063"/>
    </source>
</evidence>
<comment type="catalytic activity">
    <reaction evidence="1">
        <text>ATP + protein L-histidine = ADP + protein N-phospho-L-histidine.</text>
        <dbReference type="EC" id="2.7.13.3"/>
    </reaction>
</comment>
<dbReference type="GO" id="GO:0005524">
    <property type="term" value="F:ATP binding"/>
    <property type="evidence" value="ECO:0007669"/>
    <property type="project" value="UniProtKB-KW"/>
</dbReference>
<dbReference type="EMBL" id="SLUI01000002">
    <property type="protein sequence ID" value="TCL39330.1"/>
    <property type="molecule type" value="Genomic_DNA"/>
</dbReference>
<evidence type="ECO:0000256" key="2">
    <source>
        <dbReference type="ARBA" id="ARBA00012438"/>
    </source>
</evidence>
<dbReference type="OrthoDB" id="9796100at2"/>
<organism evidence="10 11">
    <name type="scientific">Anaerospora hongkongensis</name>
    <dbReference type="NCBI Taxonomy" id="244830"/>
    <lineage>
        <taxon>Bacteria</taxon>
        <taxon>Bacillati</taxon>
        <taxon>Bacillota</taxon>
        <taxon>Negativicutes</taxon>
        <taxon>Selenomonadales</taxon>
        <taxon>Sporomusaceae</taxon>
        <taxon>Anaerospora</taxon>
    </lineage>
</organism>
<feature type="domain" description="Histidine kinase" evidence="9">
    <location>
        <begin position="306"/>
        <end position="510"/>
    </location>
</feature>
<evidence type="ECO:0000256" key="7">
    <source>
        <dbReference type="ARBA" id="ARBA00022840"/>
    </source>
</evidence>
<dbReference type="Gene3D" id="3.30.565.10">
    <property type="entry name" value="Histidine kinase-like ATPase, C-terminal domain"/>
    <property type="match status" value="1"/>
</dbReference>
<dbReference type="PROSITE" id="PS50109">
    <property type="entry name" value="HIS_KIN"/>
    <property type="match status" value="1"/>
</dbReference>
<dbReference type="PANTHER" id="PTHR43065">
    <property type="entry name" value="SENSOR HISTIDINE KINASE"/>
    <property type="match status" value="1"/>
</dbReference>
<evidence type="ECO:0000256" key="4">
    <source>
        <dbReference type="ARBA" id="ARBA00022679"/>
    </source>
</evidence>
<dbReference type="InterPro" id="IPR003594">
    <property type="entry name" value="HATPase_dom"/>
</dbReference>
<comment type="caution">
    <text evidence="10">The sequence shown here is derived from an EMBL/GenBank/DDBJ whole genome shotgun (WGS) entry which is preliminary data.</text>
</comment>
<dbReference type="Gene3D" id="1.10.287.130">
    <property type="match status" value="1"/>
</dbReference>
<name>A0A4R1Q0W2_9FIRM</name>
<dbReference type="InterPro" id="IPR013767">
    <property type="entry name" value="PAS_fold"/>
</dbReference>
<dbReference type="InterPro" id="IPR003661">
    <property type="entry name" value="HisK_dim/P_dom"/>
</dbReference>
<dbReference type="Proteomes" id="UP000295063">
    <property type="component" value="Unassembled WGS sequence"/>
</dbReference>
<keyword evidence="4" id="KW-0808">Transferase</keyword>
<dbReference type="InterPro" id="IPR035965">
    <property type="entry name" value="PAS-like_dom_sf"/>
</dbReference>